<dbReference type="InterPro" id="IPR013740">
    <property type="entry name" value="Redoxin"/>
</dbReference>
<dbReference type="InterPro" id="IPR050553">
    <property type="entry name" value="Thioredoxin_ResA/DsbE_sf"/>
</dbReference>
<keyword evidence="1" id="KW-0201">Cytochrome c-type biogenesis</keyword>
<evidence type="ECO:0000256" key="1">
    <source>
        <dbReference type="ARBA" id="ARBA00022748"/>
    </source>
</evidence>
<dbReference type="PROSITE" id="PS51257">
    <property type="entry name" value="PROKAR_LIPOPROTEIN"/>
    <property type="match status" value="1"/>
</dbReference>
<comment type="caution">
    <text evidence="5">The sequence shown here is derived from an EMBL/GenBank/DDBJ whole genome shotgun (WGS) entry which is preliminary data.</text>
</comment>
<evidence type="ECO:0000259" key="4">
    <source>
        <dbReference type="PROSITE" id="PS51352"/>
    </source>
</evidence>
<gene>
    <name evidence="5" type="ORF">EGN73_10115</name>
</gene>
<keyword evidence="2" id="KW-1015">Disulfide bond</keyword>
<evidence type="ECO:0000313" key="6">
    <source>
        <dbReference type="Proteomes" id="UP000727490"/>
    </source>
</evidence>
<protein>
    <submittedName>
        <fullName evidence="5">AhpC/TSA family protein</fullName>
    </submittedName>
</protein>
<dbReference type="InterPro" id="IPR013766">
    <property type="entry name" value="Thioredoxin_domain"/>
</dbReference>
<dbReference type="AlphaFoldDB" id="A0A951IYH4"/>
<sequence length="470" mass="54707">MKPQFYYCLAFVLLLFACKQEEAIDTKIIIAGQFENPGEDTKVILYLDEEMANETVDQDGKFRLDLDSDESNTYMFIAGRNRIQLFLSPGDSIYISGDLDKFKESISLDGDRKAENDYLRAKTDWEMESGIDNTMEFMKLTREEYFEKKDAYFSKQKANYESIKTSVDFHPEFVSLEEAYFEYKPLAYDLEYPMYHAYLNKISQDSVDFPKEESKEALKKLDLKRTDLLNSEPYTSLILRLIQEETSAIMKADTATFQGQEGYTKARLLAMDKVVEEQKVKDKIFFIGLSQEMSYRGPVHLKESYEKFMAENESPKLASKLQEIHDKWEPIMPGKEVPDFSFVNIENEPVQLSDLKGTLVYVDIWATWCGPCIAEHPHWDKMKEEYKDKPVSFLTISIDDNKEPWEKMVKAKNMQGLQWFTENAWKSDIAQHFHVNGIPRFLLLDKEGKIIDPSADRPSGAIRETLDKYL</sequence>
<dbReference type="Pfam" id="PF08534">
    <property type="entry name" value="Redoxin"/>
    <property type="match status" value="1"/>
</dbReference>
<organism evidence="5 6">
    <name type="scientific">Arthrospiribacter ruber</name>
    <dbReference type="NCBI Taxonomy" id="2487934"/>
    <lineage>
        <taxon>Bacteria</taxon>
        <taxon>Pseudomonadati</taxon>
        <taxon>Bacteroidota</taxon>
        <taxon>Cytophagia</taxon>
        <taxon>Cytophagales</taxon>
        <taxon>Cyclobacteriaceae</taxon>
        <taxon>Arthrospiribacter</taxon>
    </lineage>
</organism>
<dbReference type="GO" id="GO:0017004">
    <property type="term" value="P:cytochrome complex assembly"/>
    <property type="evidence" value="ECO:0007669"/>
    <property type="project" value="UniProtKB-KW"/>
</dbReference>
<name>A0A951IYH4_9BACT</name>
<dbReference type="PANTHER" id="PTHR42852">
    <property type="entry name" value="THIOL:DISULFIDE INTERCHANGE PROTEIN DSBE"/>
    <property type="match status" value="1"/>
</dbReference>
<proteinExistence type="predicted"/>
<dbReference type="GO" id="GO:0016491">
    <property type="term" value="F:oxidoreductase activity"/>
    <property type="evidence" value="ECO:0007669"/>
    <property type="project" value="InterPro"/>
</dbReference>
<keyword evidence="3" id="KW-0676">Redox-active center</keyword>
<keyword evidence="6" id="KW-1185">Reference proteome</keyword>
<dbReference type="PROSITE" id="PS51352">
    <property type="entry name" value="THIOREDOXIN_2"/>
    <property type="match status" value="1"/>
</dbReference>
<dbReference type="CDD" id="cd02966">
    <property type="entry name" value="TlpA_like_family"/>
    <property type="match status" value="1"/>
</dbReference>
<feature type="domain" description="Thioredoxin" evidence="4">
    <location>
        <begin position="331"/>
        <end position="470"/>
    </location>
</feature>
<reference evidence="5 6" key="1">
    <citation type="journal article" date="2020" name="Syst. Appl. Microbiol.">
        <title>Arthrospiribacter ruber gen. nov., sp. nov., a novel bacterium isolated from Arthrospira cultures.</title>
        <authorList>
            <person name="Waleron M."/>
            <person name="Misztak A."/>
            <person name="Waleron M.M."/>
            <person name="Furmaniak M."/>
            <person name="Mrozik A."/>
            <person name="Waleron K."/>
        </authorList>
    </citation>
    <scope>NUCLEOTIDE SEQUENCE [LARGE SCALE GENOMIC DNA]</scope>
    <source>
        <strain evidence="5 6">DPMB0001</strain>
    </source>
</reference>
<dbReference type="RefSeq" id="WP_219289031.1">
    <property type="nucleotide sequence ID" value="NZ_RPHB01000004.1"/>
</dbReference>
<dbReference type="Proteomes" id="UP000727490">
    <property type="component" value="Unassembled WGS sequence"/>
</dbReference>
<dbReference type="EMBL" id="RPHB01000004">
    <property type="protein sequence ID" value="MBW3468166.1"/>
    <property type="molecule type" value="Genomic_DNA"/>
</dbReference>
<accession>A0A951IYH4</accession>
<evidence type="ECO:0000256" key="2">
    <source>
        <dbReference type="ARBA" id="ARBA00023157"/>
    </source>
</evidence>
<evidence type="ECO:0000256" key="3">
    <source>
        <dbReference type="ARBA" id="ARBA00023284"/>
    </source>
</evidence>
<evidence type="ECO:0000313" key="5">
    <source>
        <dbReference type="EMBL" id="MBW3468166.1"/>
    </source>
</evidence>
<dbReference type="PANTHER" id="PTHR42852:SF6">
    <property type="entry name" value="THIOL:DISULFIDE INTERCHANGE PROTEIN DSBE"/>
    <property type="match status" value="1"/>
</dbReference>